<reference evidence="11" key="1">
    <citation type="submission" date="2014-06" db="EMBL/GenBank/DDBJ databases">
        <title>Key roles for freshwater Actinobacteria revealed by deep metagenomic sequencing.</title>
        <authorList>
            <person name="Ghai R."/>
            <person name="Mizuno C.M."/>
            <person name="Picazo A."/>
            <person name="Camacho A."/>
            <person name="Rodriguez-Valera F."/>
        </authorList>
    </citation>
    <scope>NUCLEOTIDE SEQUENCE</scope>
</reference>
<keyword evidence="8" id="KW-0407">Ion channel</keyword>
<feature type="domain" description="RCK N-terminal" evidence="10">
    <location>
        <begin position="135"/>
        <end position="273"/>
    </location>
</feature>
<dbReference type="GO" id="GO:0012505">
    <property type="term" value="C:endomembrane system"/>
    <property type="evidence" value="ECO:0007669"/>
    <property type="project" value="UniProtKB-SubCell"/>
</dbReference>
<comment type="caution">
    <text evidence="11">The sequence shown here is derived from an EMBL/GenBank/DDBJ whole genome shotgun (WGS) entry which is preliminary data.</text>
</comment>
<dbReference type="InterPro" id="IPR036291">
    <property type="entry name" value="NAD(P)-bd_dom_sf"/>
</dbReference>
<evidence type="ECO:0000259" key="10">
    <source>
        <dbReference type="PROSITE" id="PS51201"/>
    </source>
</evidence>
<dbReference type="PROSITE" id="PS51201">
    <property type="entry name" value="RCK_N"/>
    <property type="match status" value="1"/>
</dbReference>
<organism evidence="11">
    <name type="scientific">freshwater metagenome</name>
    <dbReference type="NCBI Taxonomy" id="449393"/>
    <lineage>
        <taxon>unclassified sequences</taxon>
        <taxon>metagenomes</taxon>
        <taxon>ecological metagenomes</taxon>
    </lineage>
</organism>
<dbReference type="Pfam" id="PF06241">
    <property type="entry name" value="Castor_Poll_mid"/>
    <property type="match status" value="1"/>
</dbReference>
<keyword evidence="7 9" id="KW-0472">Membrane</keyword>
<dbReference type="GO" id="GO:0034220">
    <property type="term" value="P:monoatomic ion transmembrane transport"/>
    <property type="evidence" value="ECO:0007669"/>
    <property type="project" value="UniProtKB-KW"/>
</dbReference>
<protein>
    <recommendedName>
        <fullName evidence="10">RCK N-terminal domain-containing protein</fullName>
    </recommendedName>
</protein>
<dbReference type="InterPro" id="IPR003148">
    <property type="entry name" value="RCK_N"/>
</dbReference>
<keyword evidence="5 9" id="KW-1133">Transmembrane helix</keyword>
<dbReference type="PANTHER" id="PTHR31563">
    <property type="entry name" value="ION CHANNEL POLLUX-RELATED"/>
    <property type="match status" value="1"/>
</dbReference>
<feature type="transmembrane region" description="Helical" evidence="9">
    <location>
        <begin position="97"/>
        <end position="119"/>
    </location>
</feature>
<keyword evidence="3" id="KW-0813">Transport</keyword>
<dbReference type="EMBL" id="JNSL01000038">
    <property type="protein sequence ID" value="KGA18823.1"/>
    <property type="molecule type" value="Genomic_DNA"/>
</dbReference>
<comment type="subcellular location">
    <subcellularLocation>
        <location evidence="1">Endomembrane system</location>
        <topology evidence="1">Multi-pass membrane protein</topology>
    </subcellularLocation>
</comment>
<dbReference type="AlphaFoldDB" id="A0A094SK20"/>
<name>A0A094SK20_9ZZZZ</name>
<dbReference type="InterPro" id="IPR044849">
    <property type="entry name" value="CASTOR/POLLUX/SYM8-like"/>
</dbReference>
<evidence type="ECO:0000256" key="3">
    <source>
        <dbReference type="ARBA" id="ARBA00022448"/>
    </source>
</evidence>
<evidence type="ECO:0000256" key="8">
    <source>
        <dbReference type="ARBA" id="ARBA00023303"/>
    </source>
</evidence>
<dbReference type="InterPro" id="IPR010420">
    <property type="entry name" value="CASTOR/POLLUX/SYM8_dom"/>
</dbReference>
<keyword evidence="6" id="KW-0406">Ion transport</keyword>
<comment type="similarity">
    <text evidence="2">Belongs to the castor/pollux (TC 1.A.1.23) family.</text>
</comment>
<dbReference type="Pfam" id="PF02254">
    <property type="entry name" value="TrkA_N"/>
    <property type="match status" value="1"/>
</dbReference>
<keyword evidence="4 9" id="KW-0812">Transmembrane</keyword>
<evidence type="ECO:0000313" key="11">
    <source>
        <dbReference type="EMBL" id="KGA18823.1"/>
    </source>
</evidence>
<feature type="transmembrane region" description="Helical" evidence="9">
    <location>
        <begin position="32"/>
        <end position="52"/>
    </location>
</feature>
<evidence type="ECO:0000256" key="4">
    <source>
        <dbReference type="ARBA" id="ARBA00022692"/>
    </source>
</evidence>
<gene>
    <name evidence="11" type="ORF">GM51_7730</name>
</gene>
<proteinExistence type="inferred from homology"/>
<sequence>MSSKKQTQVVKKISVRSNLRYRFDNSLSKGPGALVAWLAIVGLLLAFVTSGVRYLTEGNPEIAGTTGFLERLWDTLGIIFLEAETVTDTWWQRLLSLVFWGITIAITGTVIGFISNAIAEKIDQLKRGKSPIHESNHVLILGWSNRIFPIISELTVANANITNAVVAVFADLDRQTMDEQINDRVKDLGTLKLVTRTGDSTNPNELARTNIENARAIIILSEDPASDATVVSTVISIRSLIPNSETPIVVEMFNRDHAEALNHATAGQVRPILAQDVIARVTAQASRQPGLVAVILDLLDFAGEEIYFQEVPELIGHNYGEILPAFDSASVVGIRKSNGKFQLNPSHITVFESGDQVVAIARDDDQIAFTGLESPEAFEIKAKKLAKDIGAAPENILVIGWSYMGRIVLNQVVRHLAPGSTIRVTANPDLVDAEELRNLSFNGITAEFVEHRGSMAELTEAASGLRFDRILLLGYRENISVAEADASTMITMLLLRKLFEDEGNGVESTRIIAEIIDSRRSELANTALVDDLVVSDNLGALMISQVAENPHILPVLVSLFDSDGVSLNVIPISNYLEIGQTVDYRHLTMLARSRGESAIGYRKHESKQVKAISLNPHKSQTFDIEEGDGLIVISSS</sequence>
<evidence type="ECO:0000256" key="5">
    <source>
        <dbReference type="ARBA" id="ARBA00022989"/>
    </source>
</evidence>
<dbReference type="PANTHER" id="PTHR31563:SF10">
    <property type="entry name" value="ION CHANNEL POLLUX-RELATED"/>
    <property type="match status" value="1"/>
</dbReference>
<evidence type="ECO:0000256" key="1">
    <source>
        <dbReference type="ARBA" id="ARBA00004127"/>
    </source>
</evidence>
<evidence type="ECO:0000256" key="7">
    <source>
        <dbReference type="ARBA" id="ARBA00023136"/>
    </source>
</evidence>
<evidence type="ECO:0000256" key="9">
    <source>
        <dbReference type="SAM" id="Phobius"/>
    </source>
</evidence>
<evidence type="ECO:0000256" key="6">
    <source>
        <dbReference type="ARBA" id="ARBA00023065"/>
    </source>
</evidence>
<dbReference type="Gene3D" id="3.40.50.720">
    <property type="entry name" value="NAD(P)-binding Rossmann-like Domain"/>
    <property type="match status" value="2"/>
</dbReference>
<dbReference type="SUPFAM" id="SSF51735">
    <property type="entry name" value="NAD(P)-binding Rossmann-fold domains"/>
    <property type="match status" value="1"/>
</dbReference>
<evidence type="ECO:0000256" key="2">
    <source>
        <dbReference type="ARBA" id="ARBA00008577"/>
    </source>
</evidence>
<accession>A0A094SK20</accession>
<dbReference type="GO" id="GO:0006813">
    <property type="term" value="P:potassium ion transport"/>
    <property type="evidence" value="ECO:0007669"/>
    <property type="project" value="InterPro"/>
</dbReference>